<keyword evidence="2" id="KW-0687">Ribonucleoprotein</keyword>
<dbReference type="InterPro" id="IPR029064">
    <property type="entry name" value="Ribosomal_eL30-like_sf"/>
</dbReference>
<dbReference type="InterPro" id="IPR004038">
    <property type="entry name" value="Ribosomal_eL8/eL30/eS12/Gad45"/>
</dbReference>
<evidence type="ECO:0000259" key="1">
    <source>
        <dbReference type="Pfam" id="PF01248"/>
    </source>
</evidence>
<dbReference type="Gene3D" id="3.30.1330.30">
    <property type="match status" value="1"/>
</dbReference>
<accession>A0A347WK67</accession>
<evidence type="ECO:0000313" key="2">
    <source>
        <dbReference type="EMBL" id="AXY25474.1"/>
    </source>
</evidence>
<dbReference type="RefSeq" id="WP_118990385.1">
    <property type="nucleotide sequence ID" value="NZ_CP023434.1"/>
</dbReference>
<dbReference type="Pfam" id="PF01248">
    <property type="entry name" value="Ribosomal_L7Ae"/>
    <property type="match status" value="1"/>
</dbReference>
<reference evidence="2 3" key="1">
    <citation type="submission" date="2017-09" db="EMBL/GenBank/DDBJ databases">
        <title>Complete genome sequence of Oxytococcus suis strain ZY16052.</title>
        <authorList>
            <person name="Li F."/>
        </authorList>
    </citation>
    <scope>NUCLEOTIDE SEQUENCE [LARGE SCALE GENOMIC DNA]</scope>
    <source>
        <strain evidence="2 3">ZY16052</strain>
    </source>
</reference>
<keyword evidence="2" id="KW-0689">Ribosomal protein</keyword>
<dbReference type="EMBL" id="CP023434">
    <property type="protein sequence ID" value="AXY25474.1"/>
    <property type="molecule type" value="Genomic_DNA"/>
</dbReference>
<dbReference type="SUPFAM" id="SSF55315">
    <property type="entry name" value="L30e-like"/>
    <property type="match status" value="1"/>
</dbReference>
<name>A0A347WK67_9LACT</name>
<dbReference type="AlphaFoldDB" id="A0A347WK67"/>
<dbReference type="OrthoDB" id="9794863at2"/>
<keyword evidence="3" id="KW-1185">Reference proteome</keyword>
<dbReference type="GO" id="GO:0005840">
    <property type="term" value="C:ribosome"/>
    <property type="evidence" value="ECO:0007669"/>
    <property type="project" value="UniProtKB-KW"/>
</dbReference>
<dbReference type="KEGG" id="abae:CL176_05370"/>
<evidence type="ECO:0000313" key="3">
    <source>
        <dbReference type="Proteomes" id="UP000263232"/>
    </source>
</evidence>
<protein>
    <submittedName>
        <fullName evidence="2">50S ribosomal protein L7ae</fullName>
    </submittedName>
</protein>
<sequence>MKERDKAINFLGLCQRAGKLVSGDEQVEQATKFGQVYVLLCASDASESAKKRYQNLSENYDIPLYTQFTREELSNAIGKARTMLGIQDRGMAKKFMSYEDGEETMN</sequence>
<feature type="domain" description="Ribosomal protein eL8/eL30/eS12/Gadd45" evidence="1">
    <location>
        <begin position="12"/>
        <end position="93"/>
    </location>
</feature>
<organism evidence="2 3">
    <name type="scientific">Suicoccus acidiformans</name>
    <dbReference type="NCBI Taxonomy" id="2036206"/>
    <lineage>
        <taxon>Bacteria</taxon>
        <taxon>Bacillati</taxon>
        <taxon>Bacillota</taxon>
        <taxon>Bacilli</taxon>
        <taxon>Lactobacillales</taxon>
        <taxon>Aerococcaceae</taxon>
        <taxon>Suicoccus</taxon>
    </lineage>
</organism>
<gene>
    <name evidence="2" type="ORF">CL176_05370</name>
</gene>
<dbReference type="NCBIfam" id="NF004078">
    <property type="entry name" value="PRK05583.1"/>
    <property type="match status" value="1"/>
</dbReference>
<dbReference type="Proteomes" id="UP000263232">
    <property type="component" value="Chromosome"/>
</dbReference>
<proteinExistence type="predicted"/>